<dbReference type="AlphaFoldDB" id="A0A1Z3HJ37"/>
<proteinExistence type="predicted"/>
<dbReference type="STRING" id="1641165.XM38_18510"/>
<reference evidence="1 2" key="1">
    <citation type="journal article" date="2016" name="Biochim. Biophys. Acta">
        <title>Characterization of red-shifted phycobilisomes isolated from the chlorophyll f-containing cyanobacterium Halomicronema hongdechloris.</title>
        <authorList>
            <person name="Li Y."/>
            <person name="Lin Y."/>
            <person name="Garvey C.J."/>
            <person name="Birch D."/>
            <person name="Corkery R.W."/>
            <person name="Loughlin P.C."/>
            <person name="Scheer H."/>
            <person name="Willows R.D."/>
            <person name="Chen M."/>
        </authorList>
    </citation>
    <scope>NUCLEOTIDE SEQUENCE [LARGE SCALE GENOMIC DNA]</scope>
    <source>
        <strain evidence="1 2">C2206</strain>
    </source>
</reference>
<dbReference type="EMBL" id="CP021983">
    <property type="protein sequence ID" value="ASC70303.1"/>
    <property type="molecule type" value="Genomic_DNA"/>
</dbReference>
<dbReference type="KEGG" id="hhg:XM38_012400"/>
<organism evidence="1 2">
    <name type="scientific">Halomicronema hongdechloris C2206</name>
    <dbReference type="NCBI Taxonomy" id="1641165"/>
    <lineage>
        <taxon>Bacteria</taxon>
        <taxon>Bacillati</taxon>
        <taxon>Cyanobacteriota</taxon>
        <taxon>Cyanophyceae</taxon>
        <taxon>Nodosilineales</taxon>
        <taxon>Nodosilineaceae</taxon>
        <taxon>Halomicronema</taxon>
    </lineage>
</organism>
<protein>
    <submittedName>
        <fullName evidence="1">Uncharacterized protein</fullName>
    </submittedName>
</protein>
<keyword evidence="2" id="KW-1185">Reference proteome</keyword>
<dbReference type="Proteomes" id="UP000191901">
    <property type="component" value="Chromosome"/>
</dbReference>
<sequence>MLTAHDIREFAARIQGNSPELSRDAALVQAVDMLANLETALAAYGRANPLCPQCSGHYLKRLSCGRCGGSGHVSAVEG</sequence>
<evidence type="ECO:0000313" key="1">
    <source>
        <dbReference type="EMBL" id="ASC70303.1"/>
    </source>
</evidence>
<gene>
    <name evidence="1" type="ORF">XM38_012400</name>
</gene>
<name>A0A1Z3HJ37_9CYAN</name>
<accession>A0A1Z3HJ37</accession>
<dbReference type="RefSeq" id="WP_080811603.1">
    <property type="nucleotide sequence ID" value="NZ_CP021983.2"/>
</dbReference>
<evidence type="ECO:0000313" key="2">
    <source>
        <dbReference type="Proteomes" id="UP000191901"/>
    </source>
</evidence>